<dbReference type="AlphaFoldDB" id="W6VDZ7"/>
<dbReference type="KEGG" id="egl:EGR_00278"/>
<gene>
    <name evidence="1" type="ORF">EGR_00278</name>
</gene>
<reference evidence="1 2" key="1">
    <citation type="journal article" date="2013" name="Nat. Genet.">
        <title>The genome of the hydatid tapeworm Echinococcus granulosus.</title>
        <authorList>
            <person name="Zheng H."/>
            <person name="Zhang W."/>
            <person name="Zhang L."/>
            <person name="Zhang Z."/>
            <person name="Li J."/>
            <person name="Lu G."/>
            <person name="Zhu Y."/>
            <person name="Wang Y."/>
            <person name="Huang Y."/>
            <person name="Liu J."/>
            <person name="Kang H."/>
            <person name="Chen J."/>
            <person name="Wang L."/>
            <person name="Chen A."/>
            <person name="Yu S."/>
            <person name="Gao Z."/>
            <person name="Jin L."/>
            <person name="Gu W."/>
            <person name="Wang Z."/>
            <person name="Zhao L."/>
            <person name="Shi B."/>
            <person name="Wen H."/>
            <person name="Lin R."/>
            <person name="Jones M.K."/>
            <person name="Brejova B."/>
            <person name="Vinar T."/>
            <person name="Zhao G."/>
            <person name="McManus D.P."/>
            <person name="Chen Z."/>
            <person name="Zhou Y."/>
            <person name="Wang S."/>
        </authorList>
    </citation>
    <scope>NUCLEOTIDE SEQUENCE [LARGE SCALE GENOMIC DNA]</scope>
</reference>
<accession>W6VDZ7</accession>
<organism evidence="1 2">
    <name type="scientific">Echinococcus granulosus</name>
    <name type="common">Hydatid tapeworm</name>
    <dbReference type="NCBI Taxonomy" id="6210"/>
    <lineage>
        <taxon>Eukaryota</taxon>
        <taxon>Metazoa</taxon>
        <taxon>Spiralia</taxon>
        <taxon>Lophotrochozoa</taxon>
        <taxon>Platyhelminthes</taxon>
        <taxon>Cestoda</taxon>
        <taxon>Eucestoda</taxon>
        <taxon>Cyclophyllidea</taxon>
        <taxon>Taeniidae</taxon>
        <taxon>Echinococcus</taxon>
        <taxon>Echinococcus granulosus group</taxon>
    </lineage>
</organism>
<dbReference type="EMBL" id="APAU02000001">
    <property type="protein sequence ID" value="EUB65009.1"/>
    <property type="molecule type" value="Genomic_DNA"/>
</dbReference>
<name>W6VDZ7_ECHGR</name>
<dbReference type="RefSeq" id="XP_024356205.1">
    <property type="nucleotide sequence ID" value="XM_024489527.1"/>
</dbReference>
<dbReference type="CTD" id="36335993"/>
<comment type="caution">
    <text evidence="1">The sequence shown here is derived from an EMBL/GenBank/DDBJ whole genome shotgun (WGS) entry which is preliminary data.</text>
</comment>
<protein>
    <submittedName>
        <fullName evidence="1">Uncharacterized protein</fullName>
    </submittedName>
</protein>
<proteinExistence type="predicted"/>
<evidence type="ECO:0000313" key="1">
    <source>
        <dbReference type="EMBL" id="EUB65009.1"/>
    </source>
</evidence>
<dbReference type="GeneID" id="36335993"/>
<dbReference type="Proteomes" id="UP000019149">
    <property type="component" value="Unassembled WGS sequence"/>
</dbReference>
<sequence length="168" mass="19410">MIKEQLEFCKEFSSQEHKPHFDVVVIGQEDHECLRFEVGVSNRNTVQLRLTCGKLIICLDFEYNLVGKFHPHNVENHRRMSGIGPYAQKQIPQIKRKNLFLGKDFKNSTIEAIWRMKQEMSLCQELQPLKRAKGSGINTKKSTNHTGGRQIDEQKRVFLGCASPDKLN</sequence>
<keyword evidence="2" id="KW-1185">Reference proteome</keyword>
<evidence type="ECO:0000313" key="2">
    <source>
        <dbReference type="Proteomes" id="UP000019149"/>
    </source>
</evidence>